<evidence type="ECO:0000256" key="2">
    <source>
        <dbReference type="SAM" id="SignalP"/>
    </source>
</evidence>
<dbReference type="PANTHER" id="PTHR43725">
    <property type="entry name" value="UDP-GLUCOSE 4-EPIMERASE"/>
    <property type="match status" value="1"/>
</dbReference>
<evidence type="ECO:0000259" key="3">
    <source>
        <dbReference type="Pfam" id="PF01370"/>
    </source>
</evidence>
<feature type="signal peptide" evidence="2">
    <location>
        <begin position="1"/>
        <end position="26"/>
    </location>
</feature>
<dbReference type="SUPFAM" id="SSF51735">
    <property type="entry name" value="NAD(P)-binding Rossmann-fold domains"/>
    <property type="match status" value="1"/>
</dbReference>
<organism evidence="4">
    <name type="scientific">Chrysotila carterae</name>
    <name type="common">Marine alga</name>
    <name type="synonym">Syracosphaera carterae</name>
    <dbReference type="NCBI Taxonomy" id="13221"/>
    <lineage>
        <taxon>Eukaryota</taxon>
        <taxon>Haptista</taxon>
        <taxon>Haptophyta</taxon>
        <taxon>Prymnesiophyceae</taxon>
        <taxon>Isochrysidales</taxon>
        <taxon>Isochrysidaceae</taxon>
        <taxon>Chrysotila</taxon>
    </lineage>
</organism>
<dbReference type="InterPro" id="IPR036291">
    <property type="entry name" value="NAD(P)-bd_dom_sf"/>
</dbReference>
<dbReference type="Pfam" id="PF01370">
    <property type="entry name" value="Epimerase"/>
    <property type="match status" value="1"/>
</dbReference>
<feature type="chain" id="PRO_5031192207" description="NAD-dependent epimerase/dehydratase domain-containing protein" evidence="2">
    <location>
        <begin position="27"/>
        <end position="385"/>
    </location>
</feature>
<proteinExistence type="inferred from homology"/>
<dbReference type="Gene3D" id="3.40.50.720">
    <property type="entry name" value="NAD(P)-binding Rossmann-like Domain"/>
    <property type="match status" value="1"/>
</dbReference>
<reference evidence="4" key="1">
    <citation type="submission" date="2021-01" db="EMBL/GenBank/DDBJ databases">
        <authorList>
            <person name="Corre E."/>
            <person name="Pelletier E."/>
            <person name="Niang G."/>
            <person name="Scheremetjew M."/>
            <person name="Finn R."/>
            <person name="Kale V."/>
            <person name="Holt S."/>
            <person name="Cochrane G."/>
            <person name="Meng A."/>
            <person name="Brown T."/>
            <person name="Cohen L."/>
        </authorList>
    </citation>
    <scope>NUCLEOTIDE SEQUENCE</scope>
    <source>
        <strain evidence="4">CCMP645</strain>
    </source>
</reference>
<feature type="domain" description="NAD-dependent epimerase/dehydratase" evidence="3">
    <location>
        <begin position="67"/>
        <end position="237"/>
    </location>
</feature>
<dbReference type="PANTHER" id="PTHR43725:SF53">
    <property type="entry name" value="UDP-ARABINOSE 4-EPIMERASE 1"/>
    <property type="match status" value="1"/>
</dbReference>
<dbReference type="AlphaFoldDB" id="A0A7S4BFF6"/>
<dbReference type="InterPro" id="IPR001509">
    <property type="entry name" value="Epimerase_deHydtase"/>
</dbReference>
<comment type="similarity">
    <text evidence="1">Belongs to the NAD(P)-dependent epimerase/dehydratase family.</text>
</comment>
<protein>
    <recommendedName>
        <fullName evidence="3">NAD-dependent epimerase/dehydratase domain-containing protein</fullName>
    </recommendedName>
</protein>
<gene>
    <name evidence="4" type="ORF">PCAR00345_LOCUS16883</name>
</gene>
<evidence type="ECO:0000313" key="4">
    <source>
        <dbReference type="EMBL" id="CAE0764271.1"/>
    </source>
</evidence>
<dbReference type="EMBL" id="HBIZ01026655">
    <property type="protein sequence ID" value="CAE0764271.1"/>
    <property type="molecule type" value="Transcribed_RNA"/>
</dbReference>
<name>A0A7S4BFF6_CHRCT</name>
<accession>A0A7S4BFF6</accession>
<sequence length="385" mass="41420">MRCLSILASVHAVLIAGMPTMPRGQAVRTCLLASATLGEVVHQGLPKLSKASTIDELAAKQSLAQKVVVSGATGWIGGKLARELSEDGLPVTGVSRRETKIDGVESLQLDLSSTESMYKGFSQNKFDVAVHMAGTLGKCTLQQAVDINIAGTRRFVQAALDAGCKKIVVASSVATMGTQAPMYPPKKLPLAADAQFQGAPWPYAYSKDAVEQLIDFMSKEEGNEDVDFIIVRIGNVVEVSPEVRHFDGLDDDGKPISWPVEPARKASKPFTKDSPQPFPEAELCSIALSDQVDCLKAAVEADHKSGVRTVACVAPTAYAVHSVPDIIRSMYGDEAASKIDMSHYSKRGRERDPLYDLSAAKKELGWEPKVDLLDYAPKHCFDGSC</sequence>
<keyword evidence="2" id="KW-0732">Signal</keyword>
<evidence type="ECO:0000256" key="1">
    <source>
        <dbReference type="ARBA" id="ARBA00007637"/>
    </source>
</evidence>